<dbReference type="Proteomes" id="UP000290365">
    <property type="component" value="Chromosome"/>
</dbReference>
<dbReference type="PROSITE" id="PS50928">
    <property type="entry name" value="ABC_TM1"/>
    <property type="match status" value="1"/>
</dbReference>
<feature type="transmembrane region" description="Helical" evidence="9">
    <location>
        <begin position="110"/>
        <end position="134"/>
    </location>
</feature>
<evidence type="ECO:0000256" key="4">
    <source>
        <dbReference type="ARBA" id="ARBA00022475"/>
    </source>
</evidence>
<keyword evidence="8 9" id="KW-0472">Membrane</keyword>
<dbReference type="InterPro" id="IPR000515">
    <property type="entry name" value="MetI-like"/>
</dbReference>
<feature type="transmembrane region" description="Helical" evidence="9">
    <location>
        <begin position="21"/>
        <end position="39"/>
    </location>
</feature>
<dbReference type="EMBL" id="CP035758">
    <property type="protein sequence ID" value="QBD81806.1"/>
    <property type="molecule type" value="Genomic_DNA"/>
</dbReference>
<evidence type="ECO:0000256" key="9">
    <source>
        <dbReference type="RuleBase" id="RU363032"/>
    </source>
</evidence>
<keyword evidence="5 9" id="KW-0812">Transmembrane</keyword>
<sequence length="283" mass="31734">MHHAVPSSTSRRRSRLVILDYIFYVAFALAICAFCYYIYTFRNTALLILPFLLQGAGVTIAISLISMILATIFGLLAALGCLSRFKLVRLIATLYVELVRGTPLLVQLSMWYFGIGLFLARLGFSPYATAFQIMTVLQNNSLVPDMFNGIFYGIIALSFNYGAYLTEIFRSGILSVDKGQYEAALSLGLNEGQVMRRIIIPQAIRIIIPPFTNNFITLIQDSSLLATLSVIELEQQTFALAFPLLDSNTKLFVFVLGALFYLIICYPLSRLTRYLETRMAVAY</sequence>
<feature type="transmembrane region" description="Helical" evidence="9">
    <location>
        <begin position="51"/>
        <end position="79"/>
    </location>
</feature>
<dbReference type="InterPro" id="IPR035906">
    <property type="entry name" value="MetI-like_sf"/>
</dbReference>
<dbReference type="PANTHER" id="PTHR30614:SF20">
    <property type="entry name" value="GLUTAMINE TRANSPORT SYSTEM PERMEASE PROTEIN GLNP"/>
    <property type="match status" value="1"/>
</dbReference>
<name>A0A4P6K2U5_KTERU</name>
<dbReference type="SUPFAM" id="SSF161098">
    <property type="entry name" value="MetI-like"/>
    <property type="match status" value="1"/>
</dbReference>
<keyword evidence="7 9" id="KW-1133">Transmembrane helix</keyword>
<evidence type="ECO:0000256" key="3">
    <source>
        <dbReference type="ARBA" id="ARBA00022448"/>
    </source>
</evidence>
<reference evidence="11 12" key="1">
    <citation type="submission" date="2019-01" db="EMBL/GenBank/DDBJ databases">
        <title>Ktedonosporobacter rubrisoli SCAWS-G2.</title>
        <authorList>
            <person name="Huang Y."/>
            <person name="Yan B."/>
        </authorList>
    </citation>
    <scope>NUCLEOTIDE SEQUENCE [LARGE SCALE GENOMIC DNA]</scope>
    <source>
        <strain evidence="11 12">SCAWS-G2</strain>
    </source>
</reference>
<feature type="transmembrane region" description="Helical" evidence="9">
    <location>
        <begin position="251"/>
        <end position="269"/>
    </location>
</feature>
<evidence type="ECO:0000256" key="1">
    <source>
        <dbReference type="ARBA" id="ARBA00004651"/>
    </source>
</evidence>
<keyword evidence="4" id="KW-1003">Cell membrane</keyword>
<dbReference type="GO" id="GO:0043190">
    <property type="term" value="C:ATP-binding cassette (ABC) transporter complex"/>
    <property type="evidence" value="ECO:0007669"/>
    <property type="project" value="InterPro"/>
</dbReference>
<gene>
    <name evidence="11" type="ORF">EPA93_39865</name>
</gene>
<evidence type="ECO:0000256" key="2">
    <source>
        <dbReference type="ARBA" id="ARBA00010072"/>
    </source>
</evidence>
<proteinExistence type="inferred from homology"/>
<keyword evidence="12" id="KW-1185">Reference proteome</keyword>
<dbReference type="AlphaFoldDB" id="A0A4P6K2U5"/>
<comment type="similarity">
    <text evidence="2">Belongs to the binding-protein-dependent transport system permease family. HisMQ subfamily.</text>
</comment>
<dbReference type="PANTHER" id="PTHR30614">
    <property type="entry name" value="MEMBRANE COMPONENT OF AMINO ACID ABC TRANSPORTER"/>
    <property type="match status" value="1"/>
</dbReference>
<dbReference type="Pfam" id="PF00528">
    <property type="entry name" value="BPD_transp_1"/>
    <property type="match status" value="1"/>
</dbReference>
<evidence type="ECO:0000256" key="8">
    <source>
        <dbReference type="ARBA" id="ARBA00023136"/>
    </source>
</evidence>
<dbReference type="GO" id="GO:0006865">
    <property type="term" value="P:amino acid transport"/>
    <property type="evidence" value="ECO:0007669"/>
    <property type="project" value="UniProtKB-KW"/>
</dbReference>
<comment type="subcellular location">
    <subcellularLocation>
        <location evidence="1 9">Cell membrane</location>
        <topology evidence="1 9">Multi-pass membrane protein</topology>
    </subcellularLocation>
</comment>
<organism evidence="11 12">
    <name type="scientific">Ktedonosporobacter rubrisoli</name>
    <dbReference type="NCBI Taxonomy" id="2509675"/>
    <lineage>
        <taxon>Bacteria</taxon>
        <taxon>Bacillati</taxon>
        <taxon>Chloroflexota</taxon>
        <taxon>Ktedonobacteria</taxon>
        <taxon>Ktedonobacterales</taxon>
        <taxon>Ktedonosporobacteraceae</taxon>
        <taxon>Ktedonosporobacter</taxon>
    </lineage>
</organism>
<dbReference type="NCBIfam" id="TIGR01726">
    <property type="entry name" value="HEQRo_perm_3TM"/>
    <property type="match status" value="1"/>
</dbReference>
<keyword evidence="3 9" id="KW-0813">Transport</keyword>
<evidence type="ECO:0000256" key="7">
    <source>
        <dbReference type="ARBA" id="ARBA00022989"/>
    </source>
</evidence>
<dbReference type="Gene3D" id="1.10.3720.10">
    <property type="entry name" value="MetI-like"/>
    <property type="match status" value="1"/>
</dbReference>
<dbReference type="InterPro" id="IPR010065">
    <property type="entry name" value="AA_ABC_transptr_permease_3TM"/>
</dbReference>
<evidence type="ECO:0000313" key="12">
    <source>
        <dbReference type="Proteomes" id="UP000290365"/>
    </source>
</evidence>
<evidence type="ECO:0000313" key="11">
    <source>
        <dbReference type="EMBL" id="QBD81806.1"/>
    </source>
</evidence>
<evidence type="ECO:0000256" key="5">
    <source>
        <dbReference type="ARBA" id="ARBA00022692"/>
    </source>
</evidence>
<evidence type="ECO:0000259" key="10">
    <source>
        <dbReference type="PROSITE" id="PS50928"/>
    </source>
</evidence>
<feature type="domain" description="ABC transmembrane type-1" evidence="10">
    <location>
        <begin position="56"/>
        <end position="272"/>
    </location>
</feature>
<keyword evidence="6" id="KW-0029">Amino-acid transport</keyword>
<dbReference type="KEGG" id="kbs:EPA93_39865"/>
<evidence type="ECO:0000256" key="6">
    <source>
        <dbReference type="ARBA" id="ARBA00022970"/>
    </source>
</evidence>
<feature type="transmembrane region" description="Helical" evidence="9">
    <location>
        <begin position="146"/>
        <end position="165"/>
    </location>
</feature>
<accession>A0A4P6K2U5</accession>
<dbReference type="InterPro" id="IPR043429">
    <property type="entry name" value="ArtM/GltK/GlnP/TcyL/YhdX-like"/>
</dbReference>
<protein>
    <submittedName>
        <fullName evidence="11">Amino acid ABC transporter permease</fullName>
    </submittedName>
</protein>
<dbReference type="RefSeq" id="WP_129892867.1">
    <property type="nucleotide sequence ID" value="NZ_CP035758.1"/>
</dbReference>
<dbReference type="CDD" id="cd06261">
    <property type="entry name" value="TM_PBP2"/>
    <property type="match status" value="1"/>
</dbReference>
<dbReference type="GO" id="GO:0022857">
    <property type="term" value="F:transmembrane transporter activity"/>
    <property type="evidence" value="ECO:0007669"/>
    <property type="project" value="InterPro"/>
</dbReference>
<dbReference type="OrthoDB" id="9787841at2"/>